<evidence type="ECO:0000313" key="9">
    <source>
        <dbReference type="EMBL" id="ALP45118.1"/>
    </source>
</evidence>
<evidence type="ECO:0000313" key="14">
    <source>
        <dbReference type="Proteomes" id="UP000471242"/>
    </source>
</evidence>
<dbReference type="OMA" id="MTVNETY"/>
<dbReference type="EMBL" id="KT151662">
    <property type="protein sequence ID" value="ALP45118.1"/>
    <property type="molecule type" value="Genomic_DNA"/>
</dbReference>
<dbReference type="EMBL" id="JAHBND010000443">
    <property type="protein sequence ID" value="MBS7673591.1"/>
    <property type="molecule type" value="Genomic_DNA"/>
</dbReference>
<dbReference type="EMBL" id="QZRB01000007">
    <property type="protein sequence ID" value="MVD22757.1"/>
    <property type="molecule type" value="Genomic_DNA"/>
</dbReference>
<feature type="binding site" evidence="7">
    <location>
        <position position="76"/>
    </location>
    <ligand>
        <name>S-adenosyl-L-methionine</name>
        <dbReference type="ChEBI" id="CHEBI:59789"/>
    </ligand>
</feature>
<dbReference type="Gene3D" id="3.40.50.150">
    <property type="entry name" value="Vaccinia Virus protein VP39"/>
    <property type="match status" value="1"/>
</dbReference>
<evidence type="ECO:0000259" key="8">
    <source>
        <dbReference type="PROSITE" id="PS50123"/>
    </source>
</evidence>
<dbReference type="GO" id="GO:0032259">
    <property type="term" value="P:methylation"/>
    <property type="evidence" value="ECO:0007669"/>
    <property type="project" value="UniProtKB-KW"/>
</dbReference>
<accession>A0A085T6R5</accession>
<dbReference type="KEGG" id="vcx:VAA049_1406"/>
<evidence type="ECO:0000256" key="4">
    <source>
        <dbReference type="ARBA" id="ARBA00022679"/>
    </source>
</evidence>
<dbReference type="AlphaFoldDB" id="A0A085T6R5"/>
<evidence type="ECO:0000313" key="12">
    <source>
        <dbReference type="EMBL" id="MVD22757.1"/>
    </source>
</evidence>
<protein>
    <recommendedName>
        <fullName evidence="6">Chemotaxis protein methyltransferase</fullName>
        <ecNumber evidence="6">2.1.1.80</ecNumber>
    </recommendedName>
</protein>
<dbReference type="KEGG" id="vcq:EN18_10225"/>
<sequence>MNEIVITDTDFCRFRDYFYQKTGIFFENSKRYFVDKRLLQRIELTEHQSFRGYFTYLRFQASGEELQAVINALTVNETYFFREISQLESLVEEVLDDIVRHRPGELIRIWSMPCSSGEEPYSIVLFLLEHWPKLEQVDIEIIASDIDTGILQKAAQGIFSARSVKNLPNSSLNKYFSLRADGSYQLIDDIRQSVRFTQTNLNNRAEVQKLGAMDVIFCRNLLIYFDDISRRNAVESFYEQLNPGGVLFLGHSESMSRISSIFHVKRFRKSTGYYKPHKGKK</sequence>
<feature type="domain" description="CheR-type methyltransferase" evidence="8">
    <location>
        <begin position="1"/>
        <end position="268"/>
    </location>
</feature>
<dbReference type="InterPro" id="IPR022642">
    <property type="entry name" value="CheR_C"/>
</dbReference>
<dbReference type="RefSeq" id="WP_001002907.1">
    <property type="nucleotide sequence ID" value="NZ_AP018677.1"/>
</dbReference>
<dbReference type="Pfam" id="PF01739">
    <property type="entry name" value="CheR"/>
    <property type="match status" value="1"/>
</dbReference>
<organism evidence="10 13">
    <name type="scientific">Vibrio cholerae</name>
    <dbReference type="NCBI Taxonomy" id="666"/>
    <lineage>
        <taxon>Bacteria</taxon>
        <taxon>Pseudomonadati</taxon>
        <taxon>Pseudomonadota</taxon>
        <taxon>Gammaproteobacteria</taxon>
        <taxon>Vibrionales</taxon>
        <taxon>Vibrionaceae</taxon>
        <taxon>Vibrio</taxon>
    </lineage>
</organism>
<evidence type="ECO:0000256" key="2">
    <source>
        <dbReference type="ARBA" id="ARBA00002759"/>
    </source>
</evidence>
<dbReference type="PANTHER" id="PTHR24422:SF10">
    <property type="entry name" value="CHEMOTAXIS PROTEIN METHYLTRANSFERASE 2"/>
    <property type="match status" value="1"/>
</dbReference>
<evidence type="ECO:0000313" key="11">
    <source>
        <dbReference type="EMBL" id="MBS7673591.1"/>
    </source>
</evidence>
<dbReference type="PANTHER" id="PTHR24422">
    <property type="entry name" value="CHEMOTAXIS PROTEIN METHYLTRANSFERASE"/>
    <property type="match status" value="1"/>
</dbReference>
<dbReference type="Proteomes" id="UP000471242">
    <property type="component" value="Unassembled WGS sequence"/>
</dbReference>
<dbReference type="Proteomes" id="UP000041770">
    <property type="component" value="Unassembled WGS sequence"/>
</dbReference>
<proteinExistence type="predicted"/>
<dbReference type="PATRIC" id="fig|666.1969.peg.1105"/>
<dbReference type="SMART" id="SM00138">
    <property type="entry name" value="MeTrc"/>
    <property type="match status" value="1"/>
</dbReference>
<gene>
    <name evidence="10" type="primary">cheR_2</name>
    <name evidence="9" type="synonym">cheR</name>
    <name evidence="12" type="ORF">D6U24_05245</name>
    <name evidence="10" type="ORF">ERS013200_02465</name>
    <name evidence="11" type="ORF">KIN13_09145</name>
</gene>
<dbReference type="PIRSF" id="PIRSF000410">
    <property type="entry name" value="CheR"/>
    <property type="match status" value="1"/>
</dbReference>
<keyword evidence="5 6" id="KW-0949">S-adenosyl-L-methionine</keyword>
<reference evidence="10 13" key="1">
    <citation type="submission" date="2015-07" db="EMBL/GenBank/DDBJ databases">
        <authorList>
            <consortium name="Pathogen Informatics"/>
        </authorList>
    </citation>
    <scope>NUCLEOTIDE SEQUENCE [LARGE SCALE GENOMIC DNA]</scope>
    <source>
        <strain evidence="10 13">A316</strain>
    </source>
</reference>
<feature type="binding site" evidence="7">
    <location>
        <position position="119"/>
    </location>
    <ligand>
        <name>S-adenosyl-L-methionine</name>
        <dbReference type="ChEBI" id="CHEBI:59789"/>
    </ligand>
</feature>
<feature type="binding site" evidence="7">
    <location>
        <position position="145"/>
    </location>
    <ligand>
        <name>S-adenosyl-L-methionine</name>
        <dbReference type="ChEBI" id="CHEBI:59789"/>
    </ligand>
</feature>
<evidence type="ECO:0000313" key="13">
    <source>
        <dbReference type="Proteomes" id="UP000041770"/>
    </source>
</evidence>
<dbReference type="InterPro" id="IPR022641">
    <property type="entry name" value="CheR_N"/>
</dbReference>
<dbReference type="SUPFAM" id="SSF53335">
    <property type="entry name" value="S-adenosyl-L-methionine-dependent methyltransferases"/>
    <property type="match status" value="1"/>
</dbReference>
<feature type="binding site" evidence="7">
    <location>
        <position position="78"/>
    </location>
    <ligand>
        <name>S-adenosyl-L-methionine</name>
        <dbReference type="ChEBI" id="CHEBI:59789"/>
    </ligand>
</feature>
<comment type="function">
    <text evidence="2 6">Methylation of the membrane-bound methyl-accepting chemotaxis proteins (MCP) to form gamma-glutamyl methyl ester residues in MCP.</text>
</comment>
<evidence type="ECO:0000256" key="5">
    <source>
        <dbReference type="ARBA" id="ARBA00022691"/>
    </source>
</evidence>
<evidence type="ECO:0000256" key="7">
    <source>
        <dbReference type="PIRSR" id="PIRSR000410-1"/>
    </source>
</evidence>
<feature type="binding site" evidence="7">
    <location>
        <begin position="219"/>
        <end position="220"/>
    </location>
    <ligand>
        <name>S-adenosyl-L-methionine</name>
        <dbReference type="ChEBI" id="CHEBI:59789"/>
    </ligand>
</feature>
<evidence type="ECO:0000256" key="1">
    <source>
        <dbReference type="ARBA" id="ARBA00001541"/>
    </source>
</evidence>
<dbReference type="Proteomes" id="UP001196338">
    <property type="component" value="Unassembled WGS sequence"/>
</dbReference>
<dbReference type="InterPro" id="IPR036804">
    <property type="entry name" value="CheR_N_sf"/>
</dbReference>
<dbReference type="EC" id="2.1.1.80" evidence="6"/>
<comment type="catalytic activity">
    <reaction evidence="1 6">
        <text>L-glutamyl-[protein] + S-adenosyl-L-methionine = [protein]-L-glutamate 5-O-methyl ester + S-adenosyl-L-homocysteine</text>
        <dbReference type="Rhea" id="RHEA:24452"/>
        <dbReference type="Rhea" id="RHEA-COMP:10208"/>
        <dbReference type="Rhea" id="RHEA-COMP:10311"/>
        <dbReference type="ChEBI" id="CHEBI:29973"/>
        <dbReference type="ChEBI" id="CHEBI:57856"/>
        <dbReference type="ChEBI" id="CHEBI:59789"/>
        <dbReference type="ChEBI" id="CHEBI:82795"/>
        <dbReference type="EC" id="2.1.1.80"/>
    </reaction>
</comment>
<evidence type="ECO:0000256" key="3">
    <source>
        <dbReference type="ARBA" id="ARBA00022603"/>
    </source>
</evidence>
<dbReference type="PRINTS" id="PR00996">
    <property type="entry name" value="CHERMTFRASE"/>
</dbReference>
<dbReference type="GeneID" id="69719928"/>
<dbReference type="Gene3D" id="1.10.155.10">
    <property type="entry name" value="Chemotaxis receptor methyltransferase CheR, N-terminal domain"/>
    <property type="match status" value="1"/>
</dbReference>
<dbReference type="Pfam" id="PF03705">
    <property type="entry name" value="CheR_N"/>
    <property type="match status" value="1"/>
</dbReference>
<reference evidence="9" key="2">
    <citation type="journal article" date="2016" name="Sci. Rep.">
        <title>Variations in SXT elements in epidemic Vibrio cholerae O1 El Tor strains in China.</title>
        <authorList>
            <person name="Wang R."/>
            <person name="Yu D."/>
            <person name="Yue J."/>
            <person name="Kan B."/>
        </authorList>
    </citation>
    <scope>NUCLEOTIDE SEQUENCE</scope>
    <source>
        <strain evidence="9">ICDC-4210</strain>
    </source>
</reference>
<dbReference type="GO" id="GO:0008983">
    <property type="term" value="F:protein-glutamate O-methyltransferase activity"/>
    <property type="evidence" value="ECO:0007669"/>
    <property type="project" value="UniProtKB-EC"/>
</dbReference>
<keyword evidence="3 6" id="KW-0489">Methyltransferase</keyword>
<dbReference type="InterPro" id="IPR050903">
    <property type="entry name" value="Bact_Chemotaxis_MeTrfase"/>
</dbReference>
<evidence type="ECO:0000313" key="10">
    <source>
        <dbReference type="EMBL" id="CSC85747.1"/>
    </source>
</evidence>
<dbReference type="PROSITE" id="PS50123">
    <property type="entry name" value="CHER"/>
    <property type="match status" value="1"/>
</dbReference>
<feature type="binding site" evidence="7">
    <location>
        <begin position="200"/>
        <end position="201"/>
    </location>
    <ligand>
        <name>S-adenosyl-L-methionine</name>
        <dbReference type="ChEBI" id="CHEBI:59789"/>
    </ligand>
</feature>
<dbReference type="InterPro" id="IPR026024">
    <property type="entry name" value="Chemotaxis_MeTrfase_CheR"/>
</dbReference>
<reference evidence="11" key="4">
    <citation type="submission" date="2021-05" db="EMBL/GenBank/DDBJ databases">
        <authorList>
            <person name="Stine C."/>
        </authorList>
    </citation>
    <scope>NUCLEOTIDE SEQUENCE</scope>
    <source>
        <strain evidence="11">TDS0091212</strain>
    </source>
</reference>
<dbReference type="EMBL" id="CWQY01000016">
    <property type="protein sequence ID" value="CSC85747.1"/>
    <property type="molecule type" value="Genomic_DNA"/>
</dbReference>
<name>A0A085T6R5_VIBCL</name>
<evidence type="ECO:0000256" key="6">
    <source>
        <dbReference type="PIRNR" id="PIRNR000410"/>
    </source>
</evidence>
<dbReference type="SUPFAM" id="SSF47757">
    <property type="entry name" value="Chemotaxis receptor methyltransferase CheR, N-terminal domain"/>
    <property type="match status" value="1"/>
</dbReference>
<dbReference type="InterPro" id="IPR000780">
    <property type="entry name" value="CheR_MeTrfase"/>
</dbReference>
<dbReference type="InterPro" id="IPR029063">
    <property type="entry name" value="SAM-dependent_MTases_sf"/>
</dbReference>
<reference evidence="11" key="5">
    <citation type="submission" date="2023-08" db="EMBL/GenBank/DDBJ databases">
        <title>Vibrio cholerae Outbreaks in Tanzania Exemplify Founder Flush: Simultaneous Increases in Population Size and Genetic Diversity.</title>
        <authorList>
            <person name="Debes A.K."/>
            <person name="Mohammed A."/>
            <person name="Maseke I."/>
            <person name="Almeida M."/>
            <person name="Li S."/>
            <person name="Matimba H."/>
            <person name="Joachim A."/>
            <person name="Mizinduko M."/>
            <person name="Nyanga S."/>
            <person name="Kelly M."/>
            <person name="Kachwamba Y."/>
            <person name="Schaffer A.M."/>
            <person name="Nyanga A.S."/>
            <person name="Mghamba J."/>
            <person name="Mosha F.S."/>
            <person name="Sack D.A."/>
            <person name="Stine O.C."/>
        </authorList>
    </citation>
    <scope>NUCLEOTIDE SEQUENCE</scope>
    <source>
        <strain evidence="11">TDS0091212</strain>
    </source>
</reference>
<reference evidence="12 14" key="3">
    <citation type="submission" date="2018-09" db="EMBL/GenBank/DDBJ databases">
        <title>Genomic epidemiology reveals two lineages of Vibrio cholerae that can cause global cholera epidemics despite absence of cholera toxin gene.</title>
        <authorList>
            <person name="Wang H."/>
            <person name="Zen W."/>
            <person name="Yu H."/>
            <person name="Zhang W."/>
            <person name="Pan J."/>
            <person name="Yang C."/>
            <person name="Cui Y."/>
        </authorList>
    </citation>
    <scope>NUCLEOTIDE SEQUENCE [LARGE SCALE GENOMIC DNA]</scope>
    <source>
        <strain evidence="12 14">00-1_S85</strain>
    </source>
</reference>
<feature type="binding site" evidence="7">
    <location>
        <position position="82"/>
    </location>
    <ligand>
        <name>S-adenosyl-L-methionine</name>
        <dbReference type="ChEBI" id="CHEBI:59789"/>
    </ligand>
</feature>
<keyword evidence="4 6" id="KW-0808">Transferase</keyword>